<feature type="transmembrane region" description="Helical" evidence="7">
    <location>
        <begin position="147"/>
        <end position="169"/>
    </location>
</feature>
<dbReference type="Pfam" id="PF07690">
    <property type="entry name" value="MFS_1"/>
    <property type="match status" value="1"/>
</dbReference>
<dbReference type="HOGENOM" id="CLU_001265_0_0_6"/>
<feature type="transmembrane region" description="Helical" evidence="7">
    <location>
        <begin position="114"/>
        <end position="135"/>
    </location>
</feature>
<reference evidence="9 10" key="1">
    <citation type="journal article" date="2012" name="J. Bacteriol.">
        <title>Complete genome sequence of Klebsiella oxytoca KCTC 1686, used in production of 2,3-butanediol.</title>
        <authorList>
            <person name="Shin S.H."/>
            <person name="Kim S."/>
            <person name="Kim J.Y."/>
            <person name="Lee S."/>
            <person name="Um Y."/>
            <person name="Oh M.K."/>
            <person name="Kim Y.R."/>
            <person name="Lee J."/>
            <person name="Yang K.S."/>
        </authorList>
    </citation>
    <scope>NUCLEOTIDE SEQUENCE [LARGE SCALE GENOMIC DNA]</scope>
    <source>
        <strain evidence="10">ATCC 8724 / DSM 4798 / JCM 20051 / NBRC 3318 / NRRL B-199 / KCTC 1686</strain>
    </source>
</reference>
<dbReference type="Proteomes" id="UP000007843">
    <property type="component" value="Chromosome"/>
</dbReference>
<evidence type="ECO:0000256" key="5">
    <source>
        <dbReference type="ARBA" id="ARBA00022989"/>
    </source>
</evidence>
<evidence type="ECO:0000256" key="1">
    <source>
        <dbReference type="ARBA" id="ARBA00004141"/>
    </source>
</evidence>
<keyword evidence="5 7" id="KW-1133">Transmembrane helix</keyword>
<protein>
    <submittedName>
        <fullName evidence="9">Putative transmembrane transporter</fullName>
    </submittedName>
</protein>
<evidence type="ECO:0000256" key="4">
    <source>
        <dbReference type="ARBA" id="ARBA00022692"/>
    </source>
</evidence>
<feature type="transmembrane region" description="Helical" evidence="7">
    <location>
        <begin position="313"/>
        <end position="332"/>
    </location>
</feature>
<feature type="transmembrane region" description="Helical" evidence="7">
    <location>
        <begin position="279"/>
        <end position="301"/>
    </location>
</feature>
<feature type="transmembrane region" description="Helical" evidence="7">
    <location>
        <begin position="369"/>
        <end position="390"/>
    </location>
</feature>
<dbReference type="PATRIC" id="fig|1006551.4.peg.964"/>
<feature type="transmembrane region" description="Helical" evidence="7">
    <location>
        <begin position="89"/>
        <end position="108"/>
    </location>
</feature>
<feature type="transmembrane region" description="Helical" evidence="7">
    <location>
        <begin position="181"/>
        <end position="203"/>
    </location>
</feature>
<proteinExistence type="predicted"/>
<dbReference type="PANTHER" id="PTHR43791">
    <property type="entry name" value="PERMEASE-RELATED"/>
    <property type="match status" value="1"/>
</dbReference>
<feature type="transmembrane region" description="Helical" evidence="7">
    <location>
        <begin position="402"/>
        <end position="423"/>
    </location>
</feature>
<evidence type="ECO:0000256" key="7">
    <source>
        <dbReference type="SAM" id="Phobius"/>
    </source>
</evidence>
<dbReference type="FunFam" id="1.20.1250.20:FF:000018">
    <property type="entry name" value="MFS transporter permease"/>
    <property type="match status" value="1"/>
</dbReference>
<keyword evidence="4 7" id="KW-0812">Transmembrane</keyword>
<evidence type="ECO:0000313" key="10">
    <source>
        <dbReference type="Proteomes" id="UP000007843"/>
    </source>
</evidence>
<dbReference type="GO" id="GO:0022857">
    <property type="term" value="F:transmembrane transporter activity"/>
    <property type="evidence" value="ECO:0007669"/>
    <property type="project" value="InterPro"/>
</dbReference>
<dbReference type="CDD" id="cd17319">
    <property type="entry name" value="MFS_ExuT_GudP_like"/>
    <property type="match status" value="1"/>
</dbReference>
<dbReference type="RefSeq" id="WP_009654269.1">
    <property type="nucleotide sequence ID" value="NC_016612.1"/>
</dbReference>
<feature type="transmembrane region" description="Helical" evidence="7">
    <location>
        <begin position="338"/>
        <end position="357"/>
    </location>
</feature>
<dbReference type="EMBL" id="CP003218">
    <property type="protein sequence ID" value="AEX02702.1"/>
    <property type="molecule type" value="Genomic_DNA"/>
</dbReference>
<evidence type="ECO:0000256" key="3">
    <source>
        <dbReference type="ARBA" id="ARBA00022475"/>
    </source>
</evidence>
<gene>
    <name evidence="9" type="ordered locus">KOX_04825</name>
</gene>
<feature type="transmembrane region" description="Helical" evidence="7">
    <location>
        <begin position="56"/>
        <end position="77"/>
    </location>
</feature>
<feature type="domain" description="Major facilitator superfamily (MFS) profile" evidence="8">
    <location>
        <begin position="23"/>
        <end position="427"/>
    </location>
</feature>
<evidence type="ECO:0000256" key="2">
    <source>
        <dbReference type="ARBA" id="ARBA00022448"/>
    </source>
</evidence>
<sequence>MKTITAYDNPALNSAITKSWKRLVPLMFILYFIAFIDRVNVGFAKEAMQVDIGLSNSAFALGAGIFFAAYALFGIPANLILNKIGAQKWLSITTALWGVLSALTGLVQTETQFIVLRFLLGLGEAGFYPGILLLASIYFPNKVRASVVGIFVLGVPLALTLGSPISGALLEMHGFLGKPGWFWMFFIEGIPAVIMGIFAWFWLDDTPAKARFLNDEEKKALIAQLQQEQRQTETSSVGTALKSLKVWHLALIYGTIQISVYGLMFFLPSQVASLMGSTLGFKESLVAAIPWACSAVGVYYIPRLADKMPARRVLISVICMLAAALGLFVSAWSGPVLAIAALSLSAIGFLSVQPIFWTFPAQIVSGSALAASIGFCTTMGAFCSFLAPLIRVEVDAFFGNDSAGLVALSLITVCCALLIAALAGRKATNGVAVPHH</sequence>
<accession>A0A0H3H500</accession>
<dbReference type="GeneID" id="66557410"/>
<evidence type="ECO:0000259" key="8">
    <source>
        <dbReference type="PROSITE" id="PS50850"/>
    </source>
</evidence>
<feature type="transmembrane region" description="Helical" evidence="7">
    <location>
        <begin position="20"/>
        <end position="36"/>
    </location>
</feature>
<feature type="transmembrane region" description="Helical" evidence="7">
    <location>
        <begin position="246"/>
        <end position="267"/>
    </location>
</feature>
<organism evidence="9 10">
    <name type="scientific">Klebsiella michiganensis (strain ATCC 8724 / DSM 4798 / JCM 20051 / NBRC 3318 / NRRL B-199 / KCTC 1686 / BUCSAV 143 / CCM 1901)</name>
    <dbReference type="NCBI Taxonomy" id="1006551"/>
    <lineage>
        <taxon>Bacteria</taxon>
        <taxon>Pseudomonadati</taxon>
        <taxon>Pseudomonadota</taxon>
        <taxon>Gammaproteobacteria</taxon>
        <taxon>Enterobacterales</taxon>
        <taxon>Enterobacteriaceae</taxon>
        <taxon>Klebsiella/Raoultella group</taxon>
        <taxon>Klebsiella</taxon>
    </lineage>
</organism>
<dbReference type="SUPFAM" id="SSF103473">
    <property type="entry name" value="MFS general substrate transporter"/>
    <property type="match status" value="1"/>
</dbReference>
<dbReference type="PROSITE" id="PS50850">
    <property type="entry name" value="MFS"/>
    <property type="match status" value="1"/>
</dbReference>
<dbReference type="InterPro" id="IPR020846">
    <property type="entry name" value="MFS_dom"/>
</dbReference>
<dbReference type="InterPro" id="IPR036259">
    <property type="entry name" value="MFS_trans_sf"/>
</dbReference>
<keyword evidence="3" id="KW-1003">Cell membrane</keyword>
<dbReference type="Gene3D" id="1.20.1250.20">
    <property type="entry name" value="MFS general substrate transporter like domains"/>
    <property type="match status" value="2"/>
</dbReference>
<name>A0A0H3H500_KLEM8</name>
<evidence type="ECO:0000256" key="6">
    <source>
        <dbReference type="ARBA" id="ARBA00023136"/>
    </source>
</evidence>
<dbReference type="InterPro" id="IPR011701">
    <property type="entry name" value="MFS"/>
</dbReference>
<dbReference type="PANTHER" id="PTHR43791:SF30">
    <property type="entry name" value="INNER MEMBRANE TRANSPORT PROTEIN RHMT"/>
    <property type="match status" value="1"/>
</dbReference>
<keyword evidence="6 7" id="KW-0472">Membrane</keyword>
<keyword evidence="2" id="KW-0813">Transport</keyword>
<dbReference type="GO" id="GO:0005886">
    <property type="term" value="C:plasma membrane"/>
    <property type="evidence" value="ECO:0007669"/>
    <property type="project" value="TreeGrafter"/>
</dbReference>
<dbReference type="AlphaFoldDB" id="A0A0H3H500"/>
<evidence type="ECO:0000313" key="9">
    <source>
        <dbReference type="EMBL" id="AEX02702.1"/>
    </source>
</evidence>
<comment type="subcellular location">
    <subcellularLocation>
        <location evidence="1">Membrane</location>
        <topology evidence="1">Multi-pass membrane protein</topology>
    </subcellularLocation>
</comment>
<dbReference type="KEGG" id="kox:KOX_04825"/>